<dbReference type="WBParaSite" id="PDA_v2.g29971.t1">
    <property type="protein sequence ID" value="PDA_v2.g29971.t1"/>
    <property type="gene ID" value="PDA_v2.g29971"/>
</dbReference>
<accession>A0A914QDX4</accession>
<organism evidence="2 3">
    <name type="scientific">Panagrolaimus davidi</name>
    <dbReference type="NCBI Taxonomy" id="227884"/>
    <lineage>
        <taxon>Eukaryota</taxon>
        <taxon>Metazoa</taxon>
        <taxon>Ecdysozoa</taxon>
        <taxon>Nematoda</taxon>
        <taxon>Chromadorea</taxon>
        <taxon>Rhabditida</taxon>
        <taxon>Tylenchina</taxon>
        <taxon>Panagrolaimomorpha</taxon>
        <taxon>Panagrolaimoidea</taxon>
        <taxon>Panagrolaimidae</taxon>
        <taxon>Panagrolaimus</taxon>
    </lineage>
</organism>
<feature type="compositionally biased region" description="Polar residues" evidence="1">
    <location>
        <begin position="46"/>
        <end position="63"/>
    </location>
</feature>
<evidence type="ECO:0000313" key="3">
    <source>
        <dbReference type="WBParaSite" id="PDA_v2.g29971.t1"/>
    </source>
</evidence>
<evidence type="ECO:0000256" key="1">
    <source>
        <dbReference type="SAM" id="MobiDB-lite"/>
    </source>
</evidence>
<feature type="compositionally biased region" description="Low complexity" evidence="1">
    <location>
        <begin position="18"/>
        <end position="30"/>
    </location>
</feature>
<keyword evidence="2" id="KW-1185">Reference proteome</keyword>
<dbReference type="Proteomes" id="UP000887578">
    <property type="component" value="Unplaced"/>
</dbReference>
<feature type="region of interest" description="Disordered" evidence="1">
    <location>
        <begin position="1"/>
        <end position="63"/>
    </location>
</feature>
<feature type="compositionally biased region" description="Polar residues" evidence="1">
    <location>
        <begin position="1"/>
        <end position="12"/>
    </location>
</feature>
<dbReference type="AlphaFoldDB" id="A0A914QDX4"/>
<proteinExistence type="predicted"/>
<sequence length="255" mass="29058">MASQNQFTNPETMQPKAYPSSPLYGSSSDSAIYESNDENVDEKSEQQSYMSNVETWSSKTSSNDGTIKDFCVRRFRKAKPFNRSFLDENCFDELVTIALNGFPLDTSALEKFKNDSIDELPISERLKRNFDQITLHQGILTPIQRHLISMIVEDESNLQINYPKLCGAKTALLIGIIEKVERIKKEMTERKKGPIAIVLIENDYSERRDVQKHLLLKLQQLLGETSVTYCTNNAEVVKDISIFTVDTFTESSHVN</sequence>
<evidence type="ECO:0000313" key="2">
    <source>
        <dbReference type="Proteomes" id="UP000887578"/>
    </source>
</evidence>
<name>A0A914QDX4_9BILA</name>
<reference evidence="3" key="1">
    <citation type="submission" date="2022-11" db="UniProtKB">
        <authorList>
            <consortium name="WormBaseParasite"/>
        </authorList>
    </citation>
    <scope>IDENTIFICATION</scope>
</reference>
<protein>
    <submittedName>
        <fullName evidence="3">Uncharacterized protein</fullName>
    </submittedName>
</protein>